<dbReference type="OrthoDB" id="674604at2759"/>
<comment type="caution">
    <text evidence="1">The sequence shown here is derived from an EMBL/GenBank/DDBJ whole genome shotgun (WGS) entry which is preliminary data.</text>
</comment>
<name>A0A9P6EC09_9AGAR</name>
<dbReference type="EMBL" id="MU157872">
    <property type="protein sequence ID" value="KAF9526326.1"/>
    <property type="molecule type" value="Genomic_DNA"/>
</dbReference>
<dbReference type="InterPro" id="IPR011990">
    <property type="entry name" value="TPR-like_helical_dom_sf"/>
</dbReference>
<proteinExistence type="predicted"/>
<reference evidence="1" key="1">
    <citation type="submission" date="2020-11" db="EMBL/GenBank/DDBJ databases">
        <authorList>
            <consortium name="DOE Joint Genome Institute"/>
            <person name="Ahrendt S."/>
            <person name="Riley R."/>
            <person name="Andreopoulos W."/>
            <person name="Labutti K."/>
            <person name="Pangilinan J."/>
            <person name="Ruiz-Duenas F.J."/>
            <person name="Barrasa J.M."/>
            <person name="Sanchez-Garcia M."/>
            <person name="Camarero S."/>
            <person name="Miyauchi S."/>
            <person name="Serrano A."/>
            <person name="Linde D."/>
            <person name="Babiker R."/>
            <person name="Drula E."/>
            <person name="Ayuso-Fernandez I."/>
            <person name="Pacheco R."/>
            <person name="Padilla G."/>
            <person name="Ferreira P."/>
            <person name="Barriuso J."/>
            <person name="Kellner H."/>
            <person name="Castanera R."/>
            <person name="Alfaro M."/>
            <person name="Ramirez L."/>
            <person name="Pisabarro A.G."/>
            <person name="Kuo A."/>
            <person name="Tritt A."/>
            <person name="Lipzen A."/>
            <person name="He G."/>
            <person name="Yan M."/>
            <person name="Ng V."/>
            <person name="Cullen D."/>
            <person name="Martin F."/>
            <person name="Rosso M.-N."/>
            <person name="Henrissat B."/>
            <person name="Hibbett D."/>
            <person name="Martinez A.T."/>
            <person name="Grigoriev I.V."/>
        </authorList>
    </citation>
    <scope>NUCLEOTIDE SEQUENCE</scope>
    <source>
        <strain evidence="1">CBS 506.95</strain>
    </source>
</reference>
<gene>
    <name evidence="1" type="ORF">CPB83DRAFT_465075</name>
</gene>
<accession>A0A9P6EC09</accession>
<organism evidence="1 2">
    <name type="scientific">Crepidotus variabilis</name>
    <dbReference type="NCBI Taxonomy" id="179855"/>
    <lineage>
        <taxon>Eukaryota</taxon>
        <taxon>Fungi</taxon>
        <taxon>Dikarya</taxon>
        <taxon>Basidiomycota</taxon>
        <taxon>Agaricomycotina</taxon>
        <taxon>Agaricomycetes</taxon>
        <taxon>Agaricomycetidae</taxon>
        <taxon>Agaricales</taxon>
        <taxon>Agaricineae</taxon>
        <taxon>Crepidotaceae</taxon>
        <taxon>Crepidotus</taxon>
    </lineage>
</organism>
<evidence type="ECO:0000313" key="2">
    <source>
        <dbReference type="Proteomes" id="UP000807306"/>
    </source>
</evidence>
<dbReference type="Proteomes" id="UP000807306">
    <property type="component" value="Unassembled WGS sequence"/>
</dbReference>
<protein>
    <submittedName>
        <fullName evidence="1">Uncharacterized protein</fullName>
    </submittedName>
</protein>
<dbReference type="Gene3D" id="1.25.40.10">
    <property type="entry name" value="Tetratricopeptide repeat domain"/>
    <property type="match status" value="1"/>
</dbReference>
<dbReference type="AlphaFoldDB" id="A0A9P6EC09"/>
<sequence>MRNLPHRPRCLWTTVVPQSCRSLMDLLRPKYSVKAIGNSREVYADFCAHLAIEDIVTQGQLLLQISGRQTSHNADKIGLMKALADILYALSQSNNDSRLLSIGAALQEEVYNISRKMFGDQSKHVALNLRLLCSWDISSTKRRALLQECQVMTCPSTQASRWLYWHYEYYEGSQPEATKGLLFACLRNGEFWSKVELMLKGYNGVDGWSVHQLRLYIGRNKWDEAEKFGERLLEDEVLKSQRWKKLAVLGLLAEVKISQGKSLEGEQLFVKVVKEGLTNKGPPHVHSLLCGDRLADIYLSQKKLAQARKLLHFLIELKER</sequence>
<evidence type="ECO:0000313" key="1">
    <source>
        <dbReference type="EMBL" id="KAF9526326.1"/>
    </source>
</evidence>
<keyword evidence="2" id="KW-1185">Reference proteome</keyword>